<evidence type="ECO:0000256" key="5">
    <source>
        <dbReference type="ARBA" id="ARBA00022801"/>
    </source>
</evidence>
<accession>A0ABV7TLB5</accession>
<comment type="caution">
    <text evidence="9">The sequence shown here is derived from an EMBL/GenBank/DDBJ whole genome shotgun (WGS) entry which is preliminary data.</text>
</comment>
<evidence type="ECO:0000256" key="2">
    <source>
        <dbReference type="ARBA" id="ARBA00022694"/>
    </source>
</evidence>
<proteinExistence type="inferred from homology"/>
<dbReference type="GO" id="GO:0004526">
    <property type="term" value="F:ribonuclease P activity"/>
    <property type="evidence" value="ECO:0007669"/>
    <property type="project" value="UniProtKB-EC"/>
</dbReference>
<keyword evidence="10" id="KW-1185">Reference proteome</keyword>
<evidence type="ECO:0000256" key="3">
    <source>
        <dbReference type="ARBA" id="ARBA00022722"/>
    </source>
</evidence>
<gene>
    <name evidence="7 9" type="primary">rnpA</name>
    <name evidence="9" type="ORF">ACFORG_12595</name>
</gene>
<dbReference type="SUPFAM" id="SSF54211">
    <property type="entry name" value="Ribosomal protein S5 domain 2-like"/>
    <property type="match status" value="1"/>
</dbReference>
<evidence type="ECO:0000256" key="1">
    <source>
        <dbReference type="ARBA" id="ARBA00002663"/>
    </source>
</evidence>
<dbReference type="NCBIfam" id="TIGR00188">
    <property type="entry name" value="rnpA"/>
    <property type="match status" value="1"/>
</dbReference>
<evidence type="ECO:0000313" key="9">
    <source>
        <dbReference type="EMBL" id="MFC3614605.1"/>
    </source>
</evidence>
<dbReference type="InterPro" id="IPR014721">
    <property type="entry name" value="Ribsml_uS5_D2-typ_fold_subgr"/>
</dbReference>
<name>A0ABV7TLB5_9RHOB</name>
<sequence length="142" mass="15627">MTPPEAPAQGISLNRDMPSAVSSWPDILVLQKRTDFLRAARARRCGTSSMLVQARPRGPDEPVGTKAIRVGFTCSKKIGNAVTRNRAKRRLRAVARAVLPEVGRSGWDYVLIGKPGDTIARPYEVLVADFRRALVKLHGPDR</sequence>
<protein>
    <recommendedName>
        <fullName evidence="7 8">Ribonuclease P protein component</fullName>
        <shortName evidence="7">RNase P protein</shortName>
        <shortName evidence="7">RNaseP protein</shortName>
        <ecNumber evidence="7 8">3.1.26.5</ecNumber>
    </recommendedName>
    <alternativeName>
        <fullName evidence="7">Protein C5</fullName>
    </alternativeName>
</protein>
<comment type="similarity">
    <text evidence="7">Belongs to the RnpA family.</text>
</comment>
<reference evidence="10" key="1">
    <citation type="journal article" date="2019" name="Int. J. Syst. Evol. Microbiol.">
        <title>The Global Catalogue of Microorganisms (GCM) 10K type strain sequencing project: providing services to taxonomists for standard genome sequencing and annotation.</title>
        <authorList>
            <consortium name="The Broad Institute Genomics Platform"/>
            <consortium name="The Broad Institute Genome Sequencing Center for Infectious Disease"/>
            <person name="Wu L."/>
            <person name="Ma J."/>
        </authorList>
    </citation>
    <scope>NUCLEOTIDE SEQUENCE [LARGE SCALE GENOMIC DNA]</scope>
    <source>
        <strain evidence="10">KCTC 42911</strain>
    </source>
</reference>
<dbReference type="PANTHER" id="PTHR33992:SF1">
    <property type="entry name" value="RIBONUCLEASE P PROTEIN COMPONENT"/>
    <property type="match status" value="1"/>
</dbReference>
<keyword evidence="5 7" id="KW-0378">Hydrolase</keyword>
<evidence type="ECO:0000313" key="10">
    <source>
        <dbReference type="Proteomes" id="UP001595629"/>
    </source>
</evidence>
<evidence type="ECO:0000256" key="6">
    <source>
        <dbReference type="ARBA" id="ARBA00022884"/>
    </source>
</evidence>
<dbReference type="InterPro" id="IPR020539">
    <property type="entry name" value="RNase_P_CS"/>
</dbReference>
<dbReference type="HAMAP" id="MF_00227">
    <property type="entry name" value="RNase_P"/>
    <property type="match status" value="1"/>
</dbReference>
<dbReference type="EC" id="3.1.26.5" evidence="7 8"/>
<dbReference type="PROSITE" id="PS00648">
    <property type="entry name" value="RIBONUCLEASE_P"/>
    <property type="match status" value="1"/>
</dbReference>
<comment type="catalytic activity">
    <reaction evidence="7">
        <text>Endonucleolytic cleavage of RNA, removing 5'-extranucleotides from tRNA precursor.</text>
        <dbReference type="EC" id="3.1.26.5"/>
    </reaction>
</comment>
<keyword evidence="2 7" id="KW-0819">tRNA processing</keyword>
<dbReference type="Pfam" id="PF00825">
    <property type="entry name" value="Ribonuclease_P"/>
    <property type="match status" value="1"/>
</dbReference>
<keyword evidence="3 7" id="KW-0540">Nuclease</keyword>
<dbReference type="PANTHER" id="PTHR33992">
    <property type="entry name" value="RIBONUCLEASE P PROTEIN COMPONENT"/>
    <property type="match status" value="1"/>
</dbReference>
<dbReference type="InterPro" id="IPR000100">
    <property type="entry name" value="RNase_P"/>
</dbReference>
<evidence type="ECO:0000256" key="4">
    <source>
        <dbReference type="ARBA" id="ARBA00022759"/>
    </source>
</evidence>
<dbReference type="Gene3D" id="3.30.230.10">
    <property type="match status" value="1"/>
</dbReference>
<organism evidence="9 10">
    <name type="scientific">Lutimaribacter marinistellae</name>
    <dbReference type="NCBI Taxonomy" id="1820329"/>
    <lineage>
        <taxon>Bacteria</taxon>
        <taxon>Pseudomonadati</taxon>
        <taxon>Pseudomonadota</taxon>
        <taxon>Alphaproteobacteria</taxon>
        <taxon>Rhodobacterales</taxon>
        <taxon>Roseobacteraceae</taxon>
        <taxon>Lutimaribacter</taxon>
    </lineage>
</organism>
<dbReference type="Proteomes" id="UP001595629">
    <property type="component" value="Unassembled WGS sequence"/>
</dbReference>
<evidence type="ECO:0000256" key="7">
    <source>
        <dbReference type="HAMAP-Rule" id="MF_00227"/>
    </source>
</evidence>
<keyword evidence="4 7" id="KW-0255">Endonuclease</keyword>
<comment type="subunit">
    <text evidence="7">Consists of a catalytic RNA component (M1 or rnpB) and a protein subunit.</text>
</comment>
<dbReference type="EMBL" id="JBHRXI010000012">
    <property type="protein sequence ID" value="MFC3614605.1"/>
    <property type="molecule type" value="Genomic_DNA"/>
</dbReference>
<keyword evidence="6 7" id="KW-0694">RNA-binding</keyword>
<comment type="function">
    <text evidence="1 7">RNaseP catalyzes the removal of the 5'-leader sequence from pre-tRNA to produce the mature 5'-terminus. It can also cleave other RNA substrates such as 4.5S RNA. The protein component plays an auxiliary but essential role in vivo by binding to the 5'-leader sequence and broadening the substrate specificity of the ribozyme.</text>
</comment>
<evidence type="ECO:0000256" key="8">
    <source>
        <dbReference type="NCBIfam" id="TIGR00188"/>
    </source>
</evidence>
<dbReference type="InterPro" id="IPR020568">
    <property type="entry name" value="Ribosomal_Su5_D2-typ_SF"/>
</dbReference>
<dbReference type="RefSeq" id="WP_386735886.1">
    <property type="nucleotide sequence ID" value="NZ_JBHRXI010000012.1"/>
</dbReference>